<gene>
    <name evidence="5" type="ORF">H0241_10115</name>
</gene>
<dbReference type="InterPro" id="IPR011711">
    <property type="entry name" value="GntR_C"/>
</dbReference>
<dbReference type="SMART" id="SM00895">
    <property type="entry name" value="FCD"/>
    <property type="match status" value="1"/>
</dbReference>
<evidence type="ECO:0000259" key="4">
    <source>
        <dbReference type="PROSITE" id="PS50949"/>
    </source>
</evidence>
<keyword evidence="6" id="KW-1185">Reference proteome</keyword>
<dbReference type="SUPFAM" id="SSF48008">
    <property type="entry name" value="GntR ligand-binding domain-like"/>
    <property type="match status" value="1"/>
</dbReference>
<dbReference type="CDD" id="cd07377">
    <property type="entry name" value="WHTH_GntR"/>
    <property type="match status" value="1"/>
</dbReference>
<dbReference type="PANTHER" id="PTHR43537:SF44">
    <property type="entry name" value="GNTR FAMILY REGULATORY PROTEIN"/>
    <property type="match status" value="1"/>
</dbReference>
<dbReference type="GO" id="GO:0003700">
    <property type="term" value="F:DNA-binding transcription factor activity"/>
    <property type="evidence" value="ECO:0007669"/>
    <property type="project" value="InterPro"/>
</dbReference>
<evidence type="ECO:0000313" key="6">
    <source>
        <dbReference type="Proteomes" id="UP000558284"/>
    </source>
</evidence>
<dbReference type="Pfam" id="PF07729">
    <property type="entry name" value="FCD"/>
    <property type="match status" value="1"/>
</dbReference>
<name>A0A838B3M2_9HYPH</name>
<dbReference type="GO" id="GO:0003677">
    <property type="term" value="F:DNA binding"/>
    <property type="evidence" value="ECO:0007669"/>
    <property type="project" value="UniProtKB-KW"/>
</dbReference>
<feature type="domain" description="HTH gntR-type" evidence="4">
    <location>
        <begin position="12"/>
        <end position="80"/>
    </location>
</feature>
<dbReference type="EMBL" id="JACDTY010000003">
    <property type="protein sequence ID" value="MBA1140611.1"/>
    <property type="molecule type" value="Genomic_DNA"/>
</dbReference>
<keyword evidence="1" id="KW-0805">Transcription regulation</keyword>
<dbReference type="InterPro" id="IPR036388">
    <property type="entry name" value="WH-like_DNA-bd_sf"/>
</dbReference>
<dbReference type="InterPro" id="IPR000524">
    <property type="entry name" value="Tscrpt_reg_HTH_GntR"/>
</dbReference>
<dbReference type="Proteomes" id="UP000558284">
    <property type="component" value="Unassembled WGS sequence"/>
</dbReference>
<comment type="caution">
    <text evidence="5">The sequence shown here is derived from an EMBL/GenBank/DDBJ whole genome shotgun (WGS) entry which is preliminary data.</text>
</comment>
<dbReference type="SUPFAM" id="SSF46785">
    <property type="entry name" value="Winged helix' DNA-binding domain"/>
    <property type="match status" value="1"/>
</dbReference>
<dbReference type="SMART" id="SM00345">
    <property type="entry name" value="HTH_GNTR"/>
    <property type="match status" value="1"/>
</dbReference>
<reference evidence="5 6" key="1">
    <citation type="submission" date="2020-07" db="EMBL/GenBank/DDBJ databases">
        <title>Definition of the novel symbiovar canariense within Mesorhizobium novociceri, a new species of genus Mesorhizobium nodulating Cicer canariense in the Caldera de Taburiente National Park (La Palma, Canary Islands).</title>
        <authorList>
            <person name="Leon-Barrios M."/>
            <person name="Perez-Yepez J."/>
            <person name="Flores-Felix J.D."/>
            <person name="Ramirez-Baena M.H."/>
            <person name="Pulido-Suarez L."/>
            <person name="Igual J.M."/>
            <person name="Velazquez E."/>
            <person name="Peix A."/>
        </authorList>
    </citation>
    <scope>NUCLEOTIDE SEQUENCE [LARGE SCALE GENOMIC DNA]</scope>
    <source>
        <strain evidence="5 6">CCANP35</strain>
    </source>
</reference>
<dbReference type="RefSeq" id="WP_181057258.1">
    <property type="nucleotide sequence ID" value="NZ_JACDTY010000003.1"/>
</dbReference>
<keyword evidence="3" id="KW-0804">Transcription</keyword>
<dbReference type="PRINTS" id="PR00035">
    <property type="entry name" value="HTHGNTR"/>
</dbReference>
<keyword evidence="2" id="KW-0238">DNA-binding</keyword>
<accession>A0A838B3M2</accession>
<evidence type="ECO:0000256" key="2">
    <source>
        <dbReference type="ARBA" id="ARBA00023125"/>
    </source>
</evidence>
<dbReference type="PANTHER" id="PTHR43537">
    <property type="entry name" value="TRANSCRIPTIONAL REGULATOR, GNTR FAMILY"/>
    <property type="match status" value="1"/>
</dbReference>
<dbReference type="InterPro" id="IPR008920">
    <property type="entry name" value="TF_FadR/GntR_C"/>
</dbReference>
<proteinExistence type="predicted"/>
<dbReference type="PROSITE" id="PS50949">
    <property type="entry name" value="HTH_GNTR"/>
    <property type="match status" value="1"/>
</dbReference>
<organism evidence="5 6">
    <name type="scientific">Mesorhizobium neociceri</name>
    <dbReference type="NCBI Taxonomy" id="1307853"/>
    <lineage>
        <taxon>Bacteria</taxon>
        <taxon>Pseudomonadati</taxon>
        <taxon>Pseudomonadota</taxon>
        <taxon>Alphaproteobacteria</taxon>
        <taxon>Hyphomicrobiales</taxon>
        <taxon>Phyllobacteriaceae</taxon>
        <taxon>Mesorhizobium</taxon>
    </lineage>
</organism>
<dbReference type="InterPro" id="IPR036390">
    <property type="entry name" value="WH_DNA-bd_sf"/>
</dbReference>
<protein>
    <submittedName>
        <fullName evidence="5">FadR family transcriptional regulator</fullName>
    </submittedName>
</protein>
<evidence type="ECO:0000313" key="5">
    <source>
        <dbReference type="EMBL" id="MBA1140611.1"/>
    </source>
</evidence>
<dbReference type="Gene3D" id="1.20.120.530">
    <property type="entry name" value="GntR ligand-binding domain-like"/>
    <property type="match status" value="1"/>
</dbReference>
<dbReference type="AlphaFoldDB" id="A0A838B3M2"/>
<evidence type="ECO:0000256" key="3">
    <source>
        <dbReference type="ARBA" id="ARBA00023163"/>
    </source>
</evidence>
<evidence type="ECO:0000256" key="1">
    <source>
        <dbReference type="ARBA" id="ARBA00023015"/>
    </source>
</evidence>
<dbReference type="Pfam" id="PF00392">
    <property type="entry name" value="GntR"/>
    <property type="match status" value="1"/>
</dbReference>
<dbReference type="Gene3D" id="1.10.10.10">
    <property type="entry name" value="Winged helix-like DNA-binding domain superfamily/Winged helix DNA-binding domain"/>
    <property type="match status" value="1"/>
</dbReference>
<sequence length="247" mass="27245">MKQRLAAIGTVETLPHRVATFLGREIESGDLSPGTRLPTEQELSEKFGVSRNVVREAIAQLRADGMIEARQGIGAFVLAPEQRASIRIDGEALREGQNMERLFELRCILEAESAALAAERRGQEHLDAIKAALDRMSGEERWEEGSIDADLLFHREIARATGNSYIHTFISFVCEQIRRSIYYARQTNPLHDLVEVNVGEHVRIYEALVAGDAIAAEAAMRAHIIGAAERVGVKLPAARRVPTGKGI</sequence>